<gene>
    <name evidence="2" type="ORF">JIN84_17460</name>
</gene>
<evidence type="ECO:0000256" key="1">
    <source>
        <dbReference type="SAM" id="Phobius"/>
    </source>
</evidence>
<name>A0A934R6S5_9BACT</name>
<organism evidence="2 3">
    <name type="scientific">Luteolibacter yonseiensis</name>
    <dbReference type="NCBI Taxonomy" id="1144680"/>
    <lineage>
        <taxon>Bacteria</taxon>
        <taxon>Pseudomonadati</taxon>
        <taxon>Verrucomicrobiota</taxon>
        <taxon>Verrucomicrobiia</taxon>
        <taxon>Verrucomicrobiales</taxon>
        <taxon>Verrucomicrobiaceae</taxon>
        <taxon>Luteolibacter</taxon>
    </lineage>
</organism>
<keyword evidence="1" id="KW-1133">Transmembrane helix</keyword>
<keyword evidence="3" id="KW-1185">Reference proteome</keyword>
<feature type="transmembrane region" description="Helical" evidence="1">
    <location>
        <begin position="39"/>
        <end position="58"/>
    </location>
</feature>
<sequence length="151" mass="16851">MKRRSPTLEFLLSFLLFVVTSSALWVVFGIVGQQFVSDMTATAMGFPLALALTSTLWFWRSNGGWIVSTVAFLIVFLLLSTAMTTPLQQQKIQNVGMYRLLVGVAFALTGIIWSLRYRLKPVGGEENTGPIHHCKWGGMNGAITCPRMFRF</sequence>
<dbReference type="AlphaFoldDB" id="A0A934R6S5"/>
<feature type="transmembrane region" description="Helical" evidence="1">
    <location>
        <begin position="65"/>
        <end position="84"/>
    </location>
</feature>
<reference evidence="2" key="1">
    <citation type="submission" date="2021-01" db="EMBL/GenBank/DDBJ databases">
        <title>Modified the classification status of verrucomicrobia.</title>
        <authorList>
            <person name="Feng X."/>
        </authorList>
    </citation>
    <scope>NUCLEOTIDE SEQUENCE</scope>
    <source>
        <strain evidence="2">JCM 18052</strain>
    </source>
</reference>
<evidence type="ECO:0000313" key="3">
    <source>
        <dbReference type="Proteomes" id="UP000600139"/>
    </source>
</evidence>
<accession>A0A934R6S5</accession>
<dbReference type="EMBL" id="JAENIK010000012">
    <property type="protein sequence ID" value="MBK1817412.1"/>
    <property type="molecule type" value="Genomic_DNA"/>
</dbReference>
<proteinExistence type="predicted"/>
<comment type="caution">
    <text evidence="2">The sequence shown here is derived from an EMBL/GenBank/DDBJ whole genome shotgun (WGS) entry which is preliminary data.</text>
</comment>
<protein>
    <submittedName>
        <fullName evidence="2">Uncharacterized protein</fullName>
    </submittedName>
</protein>
<dbReference type="Proteomes" id="UP000600139">
    <property type="component" value="Unassembled WGS sequence"/>
</dbReference>
<keyword evidence="1" id="KW-0472">Membrane</keyword>
<evidence type="ECO:0000313" key="2">
    <source>
        <dbReference type="EMBL" id="MBK1817412.1"/>
    </source>
</evidence>
<feature type="transmembrane region" description="Helical" evidence="1">
    <location>
        <begin position="96"/>
        <end position="115"/>
    </location>
</feature>
<dbReference type="RefSeq" id="WP_200352355.1">
    <property type="nucleotide sequence ID" value="NZ_BAABHZ010000001.1"/>
</dbReference>
<keyword evidence="1" id="KW-0812">Transmembrane</keyword>